<proteinExistence type="predicted"/>
<gene>
    <name evidence="1" type="ORF">DCAF_LOCUS11676</name>
</gene>
<dbReference type="Proteomes" id="UP001314170">
    <property type="component" value="Unassembled WGS sequence"/>
</dbReference>
<dbReference type="AlphaFoldDB" id="A0AAV1RJP0"/>
<name>A0AAV1RJP0_9ROSI</name>
<organism evidence="1 2">
    <name type="scientific">Dovyalis caffra</name>
    <dbReference type="NCBI Taxonomy" id="77055"/>
    <lineage>
        <taxon>Eukaryota</taxon>
        <taxon>Viridiplantae</taxon>
        <taxon>Streptophyta</taxon>
        <taxon>Embryophyta</taxon>
        <taxon>Tracheophyta</taxon>
        <taxon>Spermatophyta</taxon>
        <taxon>Magnoliopsida</taxon>
        <taxon>eudicotyledons</taxon>
        <taxon>Gunneridae</taxon>
        <taxon>Pentapetalae</taxon>
        <taxon>rosids</taxon>
        <taxon>fabids</taxon>
        <taxon>Malpighiales</taxon>
        <taxon>Salicaceae</taxon>
        <taxon>Flacourtieae</taxon>
        <taxon>Dovyalis</taxon>
    </lineage>
</organism>
<accession>A0AAV1RJP0</accession>
<protein>
    <submittedName>
        <fullName evidence="1">Uncharacterized protein</fullName>
    </submittedName>
</protein>
<comment type="caution">
    <text evidence="1">The sequence shown here is derived from an EMBL/GenBank/DDBJ whole genome shotgun (WGS) entry which is preliminary data.</text>
</comment>
<evidence type="ECO:0000313" key="2">
    <source>
        <dbReference type="Proteomes" id="UP001314170"/>
    </source>
</evidence>
<evidence type="ECO:0000313" key="1">
    <source>
        <dbReference type="EMBL" id="CAK7336665.1"/>
    </source>
</evidence>
<dbReference type="EMBL" id="CAWUPB010001009">
    <property type="protein sequence ID" value="CAK7336665.1"/>
    <property type="molecule type" value="Genomic_DNA"/>
</dbReference>
<sequence>MKGRIPRIQGFDIEVISRIAFGSDYLEGQAYIRYANANNVIGTWNPFAERKIGNYKGTTRHFEPTSNPNGTSVLAFTKDQLRRCLVSDKESAIDEIIG</sequence>
<keyword evidence="2" id="KW-1185">Reference proteome</keyword>
<reference evidence="1 2" key="1">
    <citation type="submission" date="2024-01" db="EMBL/GenBank/DDBJ databases">
        <authorList>
            <person name="Waweru B."/>
        </authorList>
    </citation>
    <scope>NUCLEOTIDE SEQUENCE [LARGE SCALE GENOMIC DNA]</scope>
</reference>